<dbReference type="EMBL" id="CP086357">
    <property type="protein sequence ID" value="UNI19291.1"/>
    <property type="molecule type" value="Genomic_DNA"/>
</dbReference>
<protein>
    <submittedName>
        <fullName evidence="1">Uncharacterized protein</fullName>
    </submittedName>
</protein>
<reference evidence="1" key="1">
    <citation type="submission" date="2021-11" db="EMBL/GenBank/DDBJ databases">
        <title>Purpureocillium_takamizusanense_genome.</title>
        <authorList>
            <person name="Nguyen N.-H."/>
        </authorList>
    </citation>
    <scope>NUCLEOTIDE SEQUENCE</scope>
    <source>
        <strain evidence="1">PT3</strain>
    </source>
</reference>
<evidence type="ECO:0000313" key="2">
    <source>
        <dbReference type="Proteomes" id="UP000829364"/>
    </source>
</evidence>
<evidence type="ECO:0000313" key="1">
    <source>
        <dbReference type="EMBL" id="UNI19291.1"/>
    </source>
</evidence>
<organism evidence="1 2">
    <name type="scientific">Purpureocillium takamizusanense</name>
    <dbReference type="NCBI Taxonomy" id="2060973"/>
    <lineage>
        <taxon>Eukaryota</taxon>
        <taxon>Fungi</taxon>
        <taxon>Dikarya</taxon>
        <taxon>Ascomycota</taxon>
        <taxon>Pezizomycotina</taxon>
        <taxon>Sordariomycetes</taxon>
        <taxon>Hypocreomycetidae</taxon>
        <taxon>Hypocreales</taxon>
        <taxon>Ophiocordycipitaceae</taxon>
        <taxon>Purpureocillium</taxon>
    </lineage>
</organism>
<gene>
    <name evidence="1" type="ORF">JDV02_005484</name>
</gene>
<keyword evidence="2" id="KW-1185">Reference proteome</keyword>
<dbReference type="Proteomes" id="UP000829364">
    <property type="component" value="Chromosome 4"/>
</dbReference>
<dbReference type="KEGG" id="ptkz:JDV02_005484"/>
<name>A0A9Q8QI55_9HYPO</name>
<proteinExistence type="predicted"/>
<dbReference type="GeneID" id="72067433"/>
<dbReference type="RefSeq" id="XP_047842772.1">
    <property type="nucleotide sequence ID" value="XM_047986789.1"/>
</dbReference>
<accession>A0A9Q8QI55</accession>
<dbReference type="AlphaFoldDB" id="A0A9Q8QI55"/>
<sequence length="86" mass="10166">MCHQNLIFYRCKSADCAFKWFNGPEKPRPCDEVRDKFPQRPENRIGFCDGGLEVTELNFDSANMCEACQRREAFKATRRKRKESKK</sequence>